<protein>
    <submittedName>
        <fullName evidence="2">RCG23114</fullName>
    </submittedName>
</protein>
<evidence type="ECO:0000313" key="3">
    <source>
        <dbReference type="Proteomes" id="UP000234681"/>
    </source>
</evidence>
<organism evidence="2 3">
    <name type="scientific">Rattus norvegicus</name>
    <name type="common">Rat</name>
    <dbReference type="NCBI Taxonomy" id="10116"/>
    <lineage>
        <taxon>Eukaryota</taxon>
        <taxon>Metazoa</taxon>
        <taxon>Chordata</taxon>
        <taxon>Craniata</taxon>
        <taxon>Vertebrata</taxon>
        <taxon>Euteleostomi</taxon>
        <taxon>Mammalia</taxon>
        <taxon>Eutheria</taxon>
        <taxon>Euarchontoglires</taxon>
        <taxon>Glires</taxon>
        <taxon>Rodentia</taxon>
        <taxon>Myomorpha</taxon>
        <taxon>Muroidea</taxon>
        <taxon>Muridae</taxon>
        <taxon>Murinae</taxon>
        <taxon>Rattus</taxon>
    </lineage>
</organism>
<accession>A6KN58</accession>
<keyword evidence="1" id="KW-1133">Transmembrane helix</keyword>
<sequence length="66" mass="7521">MACSAMGLPSKYTVNACWLRAHALVIIVLKLAILPLWAMHWMEVLSVIISNVQAHERSFSFPFYPF</sequence>
<evidence type="ECO:0000313" key="2">
    <source>
        <dbReference type="EMBL" id="EDL84527.1"/>
    </source>
</evidence>
<keyword evidence="1" id="KW-0812">Transmembrane</keyword>
<evidence type="ECO:0000256" key="1">
    <source>
        <dbReference type="SAM" id="Phobius"/>
    </source>
</evidence>
<proteinExistence type="predicted"/>
<feature type="transmembrane region" description="Helical" evidence="1">
    <location>
        <begin position="18"/>
        <end position="38"/>
    </location>
</feature>
<gene>
    <name evidence="2" type="ORF">rCG_23114</name>
</gene>
<reference evidence="3" key="1">
    <citation type="submission" date="2005-09" db="EMBL/GenBank/DDBJ databases">
        <authorList>
            <person name="Mural R.J."/>
            <person name="Li P.W."/>
            <person name="Adams M.D."/>
            <person name="Amanatides P.G."/>
            <person name="Baden-Tillson H."/>
            <person name="Barnstead M."/>
            <person name="Chin S.H."/>
            <person name="Dew I."/>
            <person name="Evans C.A."/>
            <person name="Ferriera S."/>
            <person name="Flanigan M."/>
            <person name="Fosler C."/>
            <person name="Glodek A."/>
            <person name="Gu Z."/>
            <person name="Holt R.A."/>
            <person name="Jennings D."/>
            <person name="Kraft C.L."/>
            <person name="Lu F."/>
            <person name="Nguyen T."/>
            <person name="Nusskern D.R."/>
            <person name="Pfannkoch C.M."/>
            <person name="Sitter C."/>
            <person name="Sutton G.G."/>
            <person name="Venter J.C."/>
            <person name="Wang Z."/>
            <person name="Woodage T."/>
            <person name="Zheng X.H."/>
            <person name="Zhong F."/>
        </authorList>
    </citation>
    <scope>NUCLEOTIDE SEQUENCE [LARGE SCALE GENOMIC DNA]</scope>
    <source>
        <strain>BN</strain>
        <strain evidence="3">Sprague-Dawley</strain>
    </source>
</reference>
<dbReference type="AlphaFoldDB" id="A6KN58"/>
<dbReference type="EMBL" id="CH474072">
    <property type="protein sequence ID" value="EDL84527.1"/>
    <property type="molecule type" value="Genomic_DNA"/>
</dbReference>
<name>A6KN58_RAT</name>
<dbReference type="Proteomes" id="UP000234681">
    <property type="component" value="Chromosome 17"/>
</dbReference>
<keyword evidence="1" id="KW-0472">Membrane</keyword>